<dbReference type="GO" id="GO:0004558">
    <property type="term" value="F:alpha-1,4-glucosidase activity"/>
    <property type="evidence" value="ECO:0007669"/>
    <property type="project" value="UniProtKB-EC"/>
</dbReference>
<organism>
    <name type="scientific">Geobacillus stearothermophilus</name>
    <name type="common">Bacillus stearothermophilus</name>
    <dbReference type="NCBI Taxonomy" id="1422"/>
    <lineage>
        <taxon>Bacteria</taxon>
        <taxon>Bacillati</taxon>
        <taxon>Bacillota</taxon>
        <taxon>Bacilli</taxon>
        <taxon>Bacillales</taxon>
        <taxon>Anoxybacillaceae</taxon>
        <taxon>Geobacillus</taxon>
    </lineage>
</organism>
<sequence length="15" mass="1931">MKKTWWKEGVAYQIY</sequence>
<protein>
    <submittedName>
        <fullName>EXO-alpha-1,4-glucosidase</fullName>
        <ecNumber>3.2.1.20</ecNumber>
    </submittedName>
</protein>
<keyword id="KW-0903">Direct protein sequencing</keyword>
<dbReference type="PIR" id="S21202">
    <property type="entry name" value="S21202"/>
</dbReference>
<accession>Q9R5L9</accession>
<dbReference type="BRENDA" id="3.2.1.20">
    <property type="organism ID" value="623"/>
</dbReference>
<name>Q9R5L9_GEOSE</name>
<reference key="1">
    <citation type="journal article" date="1992" name="Eur. J. Biochem.">
        <title>Assignment of Bacillus thermoamyloliquefaciens KP1071 alpha-glucosidase I to an exo-alpha-1,4-glucosidase, and its striking similarity to bacillary oligo-1,6-glucosidases in N-terminal sequence and in structural parameters calculated from the amino acid composition.</title>
        <authorList>
            <person name="Suzuki Y."/>
            <person name="Yonezawa K."/>
            <person name="Hattori M."/>
            <person name="Takii Y."/>
        </authorList>
    </citation>
    <scope>PROTEIN SEQUENCE</scope>
</reference>
<proteinExistence type="evidence at protein level"/>
<dbReference type="EC" id="3.2.1.20"/>